<keyword evidence="5" id="KW-1185">Reference proteome</keyword>
<dbReference type="InterPro" id="IPR025161">
    <property type="entry name" value="IS402-like_dom"/>
</dbReference>
<keyword evidence="1" id="KW-0472">Membrane</keyword>
<accession>A0ABT8IS78</accession>
<evidence type="ECO:0000259" key="2">
    <source>
        <dbReference type="Pfam" id="PF01609"/>
    </source>
</evidence>
<evidence type="ECO:0000256" key="1">
    <source>
        <dbReference type="SAM" id="Phobius"/>
    </source>
</evidence>
<dbReference type="NCBIfam" id="NF033580">
    <property type="entry name" value="transpos_IS5_3"/>
    <property type="match status" value="1"/>
</dbReference>
<evidence type="ECO:0000313" key="5">
    <source>
        <dbReference type="Proteomes" id="UP001174196"/>
    </source>
</evidence>
<gene>
    <name evidence="4" type="ORF">NWF35_15300</name>
</gene>
<sequence>MARRGELTYQAWEKIAPLLPNNNRPGKPWKDHRTVINSILWKLRTGAPWRDLPERYGPWKTCYDRFVRWRKDGTWERLLAHEQTHSDAVSDVEWVVSVDTTIVRAHQHTAGAKRAGADRKKGNQYFQNEALGKSRGGLTTKIHLACDGKGRPLAVLLTPGQRHDSTQLETLLEAIRVPRQGRGRPRKRPDRLIADRGYSYPGCRRLLKRRGIAHTIPERIDQRMRRSQLPGRPLSFDQELYARRNVVERCINRLKQWRGIATRYEKKAVNFHAVLLIACLMIWLNS</sequence>
<comment type="caution">
    <text evidence="4">The sequence shown here is derived from an EMBL/GenBank/DDBJ whole genome shotgun (WGS) entry which is preliminary data.</text>
</comment>
<feature type="domain" description="Insertion element IS402-like" evidence="3">
    <location>
        <begin position="7"/>
        <end position="78"/>
    </location>
</feature>
<dbReference type="Pfam" id="PF13340">
    <property type="entry name" value="DUF4096"/>
    <property type="match status" value="1"/>
</dbReference>
<organism evidence="4 5">
    <name type="scientific">Polycladomyces subterraneus</name>
    <dbReference type="NCBI Taxonomy" id="1016997"/>
    <lineage>
        <taxon>Bacteria</taxon>
        <taxon>Bacillati</taxon>
        <taxon>Bacillota</taxon>
        <taxon>Bacilli</taxon>
        <taxon>Bacillales</taxon>
        <taxon>Thermoactinomycetaceae</taxon>
        <taxon>Polycladomyces</taxon>
    </lineage>
</organism>
<dbReference type="PANTHER" id="PTHR30007">
    <property type="entry name" value="PHP DOMAIN PROTEIN"/>
    <property type="match status" value="1"/>
</dbReference>
<dbReference type="InterPro" id="IPR002559">
    <property type="entry name" value="Transposase_11"/>
</dbReference>
<dbReference type="EMBL" id="JANRHH010000052">
    <property type="protein sequence ID" value="MDN4595232.1"/>
    <property type="molecule type" value="Genomic_DNA"/>
</dbReference>
<evidence type="ECO:0000313" key="4">
    <source>
        <dbReference type="EMBL" id="MDN4595232.1"/>
    </source>
</evidence>
<name>A0ABT8IS78_9BACL</name>
<dbReference type="Pfam" id="PF01609">
    <property type="entry name" value="DDE_Tnp_1"/>
    <property type="match status" value="1"/>
</dbReference>
<feature type="transmembrane region" description="Helical" evidence="1">
    <location>
        <begin position="268"/>
        <end position="284"/>
    </location>
</feature>
<dbReference type="Proteomes" id="UP001174196">
    <property type="component" value="Unassembled WGS sequence"/>
</dbReference>
<keyword evidence="1" id="KW-1133">Transmembrane helix</keyword>
<evidence type="ECO:0000259" key="3">
    <source>
        <dbReference type="Pfam" id="PF13340"/>
    </source>
</evidence>
<protein>
    <submittedName>
        <fullName evidence="4">IS5 family transposase</fullName>
    </submittedName>
</protein>
<dbReference type="RefSeq" id="WP_301240265.1">
    <property type="nucleotide sequence ID" value="NZ_JANRHH010000052.1"/>
</dbReference>
<feature type="domain" description="Transposase IS4-like" evidence="2">
    <location>
        <begin position="93"/>
        <end position="281"/>
    </location>
</feature>
<reference evidence="4" key="1">
    <citation type="submission" date="2022-08" db="EMBL/GenBank/DDBJ databases">
        <title>Polycladomyces zharkentsis sp. nov., a novel thermophilic CMC and starch-degrading bacterium isolated from a geothermal spring in Kazakhstan.</title>
        <authorList>
            <person name="Mashzhan A."/>
            <person name="Kistaubaeva A."/>
            <person name="Javier-Lopez R."/>
            <person name="Birkeland N.-K."/>
        </authorList>
    </citation>
    <scope>NUCLEOTIDE SEQUENCE</scope>
    <source>
        <strain evidence="4">KSR 13</strain>
    </source>
</reference>
<dbReference type="PANTHER" id="PTHR30007:SF1">
    <property type="entry name" value="BLR1914 PROTEIN"/>
    <property type="match status" value="1"/>
</dbReference>
<keyword evidence="1" id="KW-0812">Transmembrane</keyword>
<proteinExistence type="predicted"/>